<feature type="compositionally biased region" description="Low complexity" evidence="1">
    <location>
        <begin position="343"/>
        <end position="369"/>
    </location>
</feature>
<keyword evidence="3" id="KW-1185">Reference proteome</keyword>
<sequence>MKEAPMPSPDRLMTDRSSYISYLEAQLERVSAACLTVQSFDERLEQAVGGIRALEEKVLSLARLVSCTQQFAEAQEAAQREAAGDAARRLRALEARVEAFEATPAEWEAKLRAVSAKADARLAAAEAAAEARLADAAAELQSGLEEACHASHTALERKAGEASGRLTEAERRLRALDEYVHAHDAGAAVGDLSARLGSVEASVAHLAASDAGMKSSLGGLQNLVGQLKTAVVALELRPPLAGPDGGGDCLQWLERAREALRREVADIQQQHGQLAAGLTSAVAVAAAAPAASPQKALAVQLLSGLQSSMQHEVGKELKALQMADSLLKNVSKQFRNSPPRASPPRGAAPAAGDAQAAGSASEGQGVAAAAGGGGDTAADTGAAGWTIAAYPPAPSSQQAVLAAAGDAMAQLAQLAGGEAQLAQAAALAAGAGGGGSSSLRGTFGQMQAMLQSVCQLLAPEEGQERRRPSEPGYRAPTTSFLSRSNTLQRSSPPGAVGQPKRSWLPGGASKAGGAAAAAAAAADVGRSVSFRPGSAGAALGGRGGTAAARSLLFGVGGSSGEALADRRRRLQQLYAELRQQ</sequence>
<dbReference type="EMBL" id="LHPF02000003">
    <property type="protein sequence ID" value="PSC74920.1"/>
    <property type="molecule type" value="Genomic_DNA"/>
</dbReference>
<feature type="region of interest" description="Disordered" evidence="1">
    <location>
        <begin position="333"/>
        <end position="375"/>
    </location>
</feature>
<gene>
    <name evidence="2" type="ORF">C2E20_1917</name>
</gene>
<organism evidence="2 3">
    <name type="scientific">Micractinium conductrix</name>
    <dbReference type="NCBI Taxonomy" id="554055"/>
    <lineage>
        <taxon>Eukaryota</taxon>
        <taxon>Viridiplantae</taxon>
        <taxon>Chlorophyta</taxon>
        <taxon>core chlorophytes</taxon>
        <taxon>Trebouxiophyceae</taxon>
        <taxon>Chlorellales</taxon>
        <taxon>Chlorellaceae</taxon>
        <taxon>Chlorella clade</taxon>
        <taxon>Micractinium</taxon>
    </lineage>
</organism>
<dbReference type="AlphaFoldDB" id="A0A2P6VLH7"/>
<feature type="compositionally biased region" description="Polar residues" evidence="1">
    <location>
        <begin position="476"/>
        <end position="491"/>
    </location>
</feature>
<evidence type="ECO:0000313" key="2">
    <source>
        <dbReference type="EMBL" id="PSC74920.1"/>
    </source>
</evidence>
<evidence type="ECO:0000313" key="3">
    <source>
        <dbReference type="Proteomes" id="UP000239649"/>
    </source>
</evidence>
<dbReference type="OrthoDB" id="515252at2759"/>
<feature type="region of interest" description="Disordered" evidence="1">
    <location>
        <begin position="460"/>
        <end position="509"/>
    </location>
</feature>
<comment type="caution">
    <text evidence="2">The sequence shown here is derived from an EMBL/GenBank/DDBJ whole genome shotgun (WGS) entry which is preliminary data.</text>
</comment>
<accession>A0A2P6VLH7</accession>
<name>A0A2P6VLH7_9CHLO</name>
<dbReference type="Proteomes" id="UP000239649">
    <property type="component" value="Unassembled WGS sequence"/>
</dbReference>
<proteinExistence type="predicted"/>
<evidence type="ECO:0000256" key="1">
    <source>
        <dbReference type="SAM" id="MobiDB-lite"/>
    </source>
</evidence>
<protein>
    <submittedName>
        <fullName evidence="2">Chromatin structure-remodeling complex BSH</fullName>
    </submittedName>
</protein>
<reference evidence="2 3" key="1">
    <citation type="journal article" date="2018" name="Plant J.">
        <title>Genome sequences of Chlorella sorokiniana UTEX 1602 and Micractinium conductrix SAG 241.80: implications to maltose excretion by a green alga.</title>
        <authorList>
            <person name="Arriola M.B."/>
            <person name="Velmurugan N."/>
            <person name="Zhang Y."/>
            <person name="Plunkett M.H."/>
            <person name="Hondzo H."/>
            <person name="Barney B.M."/>
        </authorList>
    </citation>
    <scope>NUCLEOTIDE SEQUENCE [LARGE SCALE GENOMIC DNA]</scope>
    <source>
        <strain evidence="2 3">SAG 241.80</strain>
    </source>
</reference>